<gene>
    <name evidence="1" type="primary">rdgB</name>
    <name evidence="1" type="ORF">PQR01_35285</name>
</gene>
<accession>A0ACC7NM73</accession>
<organism evidence="1 2">
    <name type="scientific">Paraburkholderia rhynchosiae</name>
    <dbReference type="NCBI Taxonomy" id="487049"/>
    <lineage>
        <taxon>Bacteria</taxon>
        <taxon>Pseudomonadati</taxon>
        <taxon>Pseudomonadota</taxon>
        <taxon>Betaproteobacteria</taxon>
        <taxon>Burkholderiales</taxon>
        <taxon>Burkholderiaceae</taxon>
        <taxon>Paraburkholderia</taxon>
    </lineage>
</organism>
<evidence type="ECO:0000313" key="2">
    <source>
        <dbReference type="Proteomes" id="UP001629235"/>
    </source>
</evidence>
<protein>
    <submittedName>
        <fullName evidence="1">RdgB/HAM1 family non-canonical purine NTP pyrophosphatase</fullName>
    </submittedName>
</protein>
<evidence type="ECO:0000313" key="1">
    <source>
        <dbReference type="EMBL" id="MFM0108547.1"/>
    </source>
</evidence>
<proteinExistence type="predicted"/>
<reference evidence="1 2" key="1">
    <citation type="journal article" date="2024" name="Chem. Sci.">
        <title>Discovery of megapolipeptins by genome mining of a Burkholderiales bacteria collection.</title>
        <authorList>
            <person name="Paulo B.S."/>
            <person name="Recchia M.J.J."/>
            <person name="Lee S."/>
            <person name="Fergusson C.H."/>
            <person name="Romanowski S.B."/>
            <person name="Hernandez A."/>
            <person name="Krull N."/>
            <person name="Liu D.Y."/>
            <person name="Cavanagh H."/>
            <person name="Bos A."/>
            <person name="Gray C.A."/>
            <person name="Murphy B.T."/>
            <person name="Linington R.G."/>
            <person name="Eustaquio A.S."/>
        </authorList>
    </citation>
    <scope>NUCLEOTIDE SEQUENCE [LARGE SCALE GENOMIC DNA]</scope>
    <source>
        <strain evidence="1 2">RL18-126-BIB-B</strain>
    </source>
</reference>
<dbReference type="EMBL" id="JAQQDW010000123">
    <property type="protein sequence ID" value="MFM0108547.1"/>
    <property type="molecule type" value="Genomic_DNA"/>
</dbReference>
<name>A0ACC7NM73_9BURK</name>
<comment type="caution">
    <text evidence="1">The sequence shown here is derived from an EMBL/GenBank/DDBJ whole genome shotgun (WGS) entry which is preliminary data.</text>
</comment>
<keyword evidence="2" id="KW-1185">Reference proteome</keyword>
<sequence>MNEVREGNGASAPLNASLKTPLTKVVLASNNAGKLREFAALLGAAGIELIAQGELNVPEAQEPHPTFVENALTKARHAAKLTGLPALADDSGLCVRALRGAPGVYSARYAQLAGGEKSDAANNARLVAALQGESDRRGYYYCVLALVRHADDPEPLIAEGRWHGEILDAPRGAHGFGYDPYFFLPSLNASAAELEPAVKNASSHRAIALRQLLARLTEEA</sequence>
<dbReference type="Proteomes" id="UP001629235">
    <property type="component" value="Unassembled WGS sequence"/>
</dbReference>